<dbReference type="NCBIfam" id="NF005065">
    <property type="entry name" value="PRK06482.1"/>
    <property type="match status" value="1"/>
</dbReference>
<dbReference type="Proteomes" id="UP000533598">
    <property type="component" value="Unassembled WGS sequence"/>
</dbReference>
<keyword evidence="5" id="KW-1185">Reference proteome</keyword>
<dbReference type="PANTHER" id="PTHR43976">
    <property type="entry name" value="SHORT CHAIN DEHYDROGENASE"/>
    <property type="match status" value="1"/>
</dbReference>
<comment type="caution">
    <text evidence="4">The sequence shown here is derived from an EMBL/GenBank/DDBJ whole genome shotgun (WGS) entry which is preliminary data.</text>
</comment>
<dbReference type="InterPro" id="IPR002347">
    <property type="entry name" value="SDR_fam"/>
</dbReference>
<name>A0A7W7CDV1_9PSEU</name>
<organism evidence="4 5">
    <name type="scientific">Crossiella cryophila</name>
    <dbReference type="NCBI Taxonomy" id="43355"/>
    <lineage>
        <taxon>Bacteria</taxon>
        <taxon>Bacillati</taxon>
        <taxon>Actinomycetota</taxon>
        <taxon>Actinomycetes</taxon>
        <taxon>Pseudonocardiales</taxon>
        <taxon>Pseudonocardiaceae</taxon>
        <taxon>Crossiella</taxon>
    </lineage>
</organism>
<dbReference type="RefSeq" id="WP_185005067.1">
    <property type="nucleotide sequence ID" value="NZ_BAAAUI010000073.1"/>
</dbReference>
<evidence type="ECO:0000256" key="1">
    <source>
        <dbReference type="ARBA" id="ARBA00006484"/>
    </source>
</evidence>
<dbReference type="InterPro" id="IPR036291">
    <property type="entry name" value="NAD(P)-bd_dom_sf"/>
</dbReference>
<dbReference type="Gene3D" id="3.40.50.720">
    <property type="entry name" value="NAD(P)-binding Rossmann-like Domain"/>
    <property type="match status" value="1"/>
</dbReference>
<protein>
    <submittedName>
        <fullName evidence="4">NAD(P)-dependent dehydrogenase (Short-subunit alcohol dehydrogenase family)</fullName>
    </submittedName>
</protein>
<dbReference type="PANTHER" id="PTHR43976:SF16">
    <property type="entry name" value="SHORT-CHAIN DEHYDROGENASE_REDUCTASE FAMILY PROTEIN"/>
    <property type="match status" value="1"/>
</dbReference>
<dbReference type="CDD" id="cd05374">
    <property type="entry name" value="17beta-HSD-like_SDR_c"/>
    <property type="match status" value="1"/>
</dbReference>
<reference evidence="4 5" key="1">
    <citation type="submission" date="2020-08" db="EMBL/GenBank/DDBJ databases">
        <title>Sequencing the genomes of 1000 actinobacteria strains.</title>
        <authorList>
            <person name="Klenk H.-P."/>
        </authorList>
    </citation>
    <scope>NUCLEOTIDE SEQUENCE [LARGE SCALE GENOMIC DNA]</scope>
    <source>
        <strain evidence="4 5">DSM 44230</strain>
    </source>
</reference>
<dbReference type="InterPro" id="IPR051911">
    <property type="entry name" value="SDR_oxidoreductase"/>
</dbReference>
<dbReference type="AlphaFoldDB" id="A0A7W7CDV1"/>
<accession>A0A7W7CDV1</accession>
<dbReference type="PRINTS" id="PR00081">
    <property type="entry name" value="GDHRDH"/>
</dbReference>
<comment type="similarity">
    <text evidence="1 3">Belongs to the short-chain dehydrogenases/reductases (SDR) family.</text>
</comment>
<evidence type="ECO:0000313" key="4">
    <source>
        <dbReference type="EMBL" id="MBB4679305.1"/>
    </source>
</evidence>
<dbReference type="GO" id="GO:0016491">
    <property type="term" value="F:oxidoreductase activity"/>
    <property type="evidence" value="ECO:0007669"/>
    <property type="project" value="UniProtKB-KW"/>
</dbReference>
<dbReference type="Pfam" id="PF00106">
    <property type="entry name" value="adh_short"/>
    <property type="match status" value="1"/>
</dbReference>
<evidence type="ECO:0000256" key="3">
    <source>
        <dbReference type="RuleBase" id="RU000363"/>
    </source>
</evidence>
<dbReference type="SUPFAM" id="SSF51735">
    <property type="entry name" value="NAD(P)-binding Rossmann-fold domains"/>
    <property type="match status" value="1"/>
</dbReference>
<dbReference type="PRINTS" id="PR00080">
    <property type="entry name" value="SDRFAMILY"/>
</dbReference>
<sequence length="280" mass="29712">MSASTWFITGTSTGFGRVLTEQLLARGHRVAATLRRPEQLDDLAARYGEQLWVRRLDVTDTAQLRAVVDAAFAELGRIDVVVSNAGYGVLGATEEFTDEQLTRQLDTNLLGSIQLARAALPHLRAQGGGHLVQLSSMGGQMAFAGSSPYHASKWGIEGFYESLAPEIAPFGIRTTLVEPGGTATEFIGAGMAVTEELPAYADGPVAQLRALLSGDSGYEFGDPAHYAETIIEAVASPEPPTRLLLGADAYEQVTTALAARLAQAEAQRETAVRKPAATGR</sequence>
<evidence type="ECO:0000313" key="5">
    <source>
        <dbReference type="Proteomes" id="UP000533598"/>
    </source>
</evidence>
<keyword evidence="2" id="KW-0560">Oxidoreductase</keyword>
<dbReference type="EMBL" id="JACHMH010000001">
    <property type="protein sequence ID" value="MBB4679305.1"/>
    <property type="molecule type" value="Genomic_DNA"/>
</dbReference>
<proteinExistence type="inferred from homology"/>
<gene>
    <name evidence="4" type="ORF">HNR67_005423</name>
</gene>
<evidence type="ECO:0000256" key="2">
    <source>
        <dbReference type="ARBA" id="ARBA00023002"/>
    </source>
</evidence>